<keyword evidence="3" id="KW-1185">Reference proteome</keyword>
<comment type="caution">
    <text evidence="2">The sequence shown here is derived from an EMBL/GenBank/DDBJ whole genome shotgun (WGS) entry which is preliminary data.</text>
</comment>
<dbReference type="eggNOG" id="ENOG502ZMYU">
    <property type="taxonomic scope" value="Bacteria"/>
</dbReference>
<dbReference type="EMBL" id="AVPG01000006">
    <property type="protein sequence ID" value="KGX87541.1"/>
    <property type="molecule type" value="Genomic_DNA"/>
</dbReference>
<organism evidence="2 3">
    <name type="scientific">Pontibacillus litoralis JSM 072002</name>
    <dbReference type="NCBI Taxonomy" id="1385512"/>
    <lineage>
        <taxon>Bacteria</taxon>
        <taxon>Bacillati</taxon>
        <taxon>Bacillota</taxon>
        <taxon>Bacilli</taxon>
        <taxon>Bacillales</taxon>
        <taxon>Bacillaceae</taxon>
        <taxon>Pontibacillus</taxon>
    </lineage>
</organism>
<dbReference type="OrthoDB" id="2967310at2"/>
<evidence type="ECO:0000259" key="1">
    <source>
        <dbReference type="Pfam" id="PF11195"/>
    </source>
</evidence>
<reference evidence="2 3" key="1">
    <citation type="submission" date="2013-08" db="EMBL/GenBank/DDBJ databases">
        <authorList>
            <person name="Huang J."/>
            <person name="Wang G."/>
        </authorList>
    </citation>
    <scope>NUCLEOTIDE SEQUENCE [LARGE SCALE GENOMIC DNA]</scope>
    <source>
        <strain evidence="2 3">JSM 072002</strain>
    </source>
</reference>
<protein>
    <recommendedName>
        <fullName evidence="1">Thoeris anti-defense 2-like domain-containing protein</fullName>
    </recommendedName>
</protein>
<feature type="domain" description="Thoeris anti-defense 2-like" evidence="1">
    <location>
        <begin position="1"/>
        <end position="59"/>
    </location>
</feature>
<dbReference type="AlphaFoldDB" id="A0A0A5G364"/>
<name>A0A0A5G364_9BACI</name>
<gene>
    <name evidence="2" type="ORF">N784_14945</name>
</gene>
<dbReference type="RefSeq" id="WP_036833308.1">
    <property type="nucleotide sequence ID" value="NZ_AVPG01000006.1"/>
</dbReference>
<dbReference type="Pfam" id="PF11195">
    <property type="entry name" value="Tad2-like"/>
    <property type="match status" value="1"/>
</dbReference>
<evidence type="ECO:0000313" key="2">
    <source>
        <dbReference type="EMBL" id="KGX87541.1"/>
    </source>
</evidence>
<sequence>MNFIDAATGIEAGKAYKRADWEDNQYIVKDVNNRIRLFNGHRPTFYEASVQDVTANDWVECNKAEWIIFSVWNDHELMNSQSYTTYQLCPKEPQAASCIQIDAEELHVWSSYITLNINADSKYLDEIEINKIQEILQRKSLIS</sequence>
<accession>A0A0A5G364</accession>
<evidence type="ECO:0000313" key="3">
    <source>
        <dbReference type="Proteomes" id="UP000030401"/>
    </source>
</evidence>
<dbReference type="Proteomes" id="UP000030401">
    <property type="component" value="Unassembled WGS sequence"/>
</dbReference>
<proteinExistence type="predicted"/>
<dbReference type="InterPro" id="IPR021361">
    <property type="entry name" value="Tad2-like_dom"/>
</dbReference>